<dbReference type="GO" id="GO:0008652">
    <property type="term" value="P:amino acid biosynthetic process"/>
    <property type="evidence" value="ECO:0007669"/>
    <property type="project" value="UniProtKB-UniRule"/>
</dbReference>
<dbReference type="OrthoDB" id="9802232at2"/>
<dbReference type="UniPathway" id="UPA00120">
    <property type="reaction ID" value="UER00203"/>
</dbReference>
<dbReference type="EC" id="5.4.99.5" evidence="1 3"/>
<dbReference type="Proteomes" id="UP000252100">
    <property type="component" value="Chromosome"/>
</dbReference>
<dbReference type="GO" id="GO:0046417">
    <property type="term" value="P:chorismate metabolic process"/>
    <property type="evidence" value="ECO:0007669"/>
    <property type="project" value="TreeGrafter"/>
</dbReference>
<evidence type="ECO:0000256" key="2">
    <source>
        <dbReference type="PIRSR" id="PIRSR005965-1"/>
    </source>
</evidence>
<evidence type="ECO:0000256" key="1">
    <source>
        <dbReference type="NCBIfam" id="TIGR01796"/>
    </source>
</evidence>
<organism evidence="4 5">
    <name type="scientific">Salicibibacter kimchii</name>
    <dbReference type="NCBI Taxonomy" id="2099786"/>
    <lineage>
        <taxon>Bacteria</taxon>
        <taxon>Bacillati</taxon>
        <taxon>Bacillota</taxon>
        <taxon>Bacilli</taxon>
        <taxon>Bacillales</taxon>
        <taxon>Bacillaceae</taxon>
        <taxon>Salicibibacter</taxon>
    </lineage>
</organism>
<sequence length="136" mass="15384">MRGIRGATTVDYNEAEHIWTRTKRLLAEMVEANNVQPDQVVHIWFTVTTDIDAAFPAKAARMLPGDWSYVPVMCATEIPVPNSLPRCIRVMATVNTEVSSRDIRHVFQEDAIKLRPDLTKQAGGDYAKKEESRKEV</sequence>
<dbReference type="GO" id="GO:0004106">
    <property type="term" value="F:chorismate mutase activity"/>
    <property type="evidence" value="ECO:0007669"/>
    <property type="project" value="UniProtKB-UniRule"/>
</dbReference>
<dbReference type="PROSITE" id="PS51167">
    <property type="entry name" value="CHORISMATE_MUT_1"/>
    <property type="match status" value="1"/>
</dbReference>
<evidence type="ECO:0000313" key="5">
    <source>
        <dbReference type="Proteomes" id="UP000252100"/>
    </source>
</evidence>
<keyword evidence="3 4" id="KW-0413">Isomerase</keyword>
<keyword evidence="5" id="KW-1185">Reference proteome</keyword>
<dbReference type="Pfam" id="PF07736">
    <property type="entry name" value="CM_1"/>
    <property type="match status" value="1"/>
</dbReference>
<dbReference type="InterPro" id="IPR035959">
    <property type="entry name" value="RutC-like_sf"/>
</dbReference>
<dbReference type="InterPro" id="IPR008243">
    <property type="entry name" value="Chorismate_mutase_AroH"/>
</dbReference>
<comment type="catalytic activity">
    <reaction evidence="3">
        <text>chorismate = prephenate</text>
        <dbReference type="Rhea" id="RHEA:13897"/>
        <dbReference type="ChEBI" id="CHEBI:29748"/>
        <dbReference type="ChEBI" id="CHEBI:29934"/>
        <dbReference type="EC" id="5.4.99.5"/>
    </reaction>
</comment>
<name>A0A345BVA8_9BACI</name>
<keyword evidence="2 3" id="KW-0057">Aromatic amino acid biosynthesis</keyword>
<keyword evidence="2 3" id="KW-0028">Amino-acid biosynthesis</keyword>
<dbReference type="PANTHER" id="PTHR21164:SF0">
    <property type="entry name" value="CHORISMATE MUTASE AROH"/>
    <property type="match status" value="1"/>
</dbReference>
<dbReference type="SUPFAM" id="SSF55298">
    <property type="entry name" value="YjgF-like"/>
    <property type="match status" value="1"/>
</dbReference>
<proteinExistence type="predicted"/>
<dbReference type="KEGG" id="rue:DT065_01885"/>
<dbReference type="PIRSF" id="PIRSF005965">
    <property type="entry name" value="Chor_mut_AroH"/>
    <property type="match status" value="1"/>
</dbReference>
<dbReference type="CDD" id="cd02185">
    <property type="entry name" value="AroH"/>
    <property type="match status" value="1"/>
</dbReference>
<dbReference type="NCBIfam" id="TIGR01796">
    <property type="entry name" value="CM_mono_aroH"/>
    <property type="match status" value="1"/>
</dbReference>
<dbReference type="AlphaFoldDB" id="A0A345BVA8"/>
<dbReference type="GO" id="GO:0009073">
    <property type="term" value="P:aromatic amino acid family biosynthetic process"/>
    <property type="evidence" value="ECO:0007669"/>
    <property type="project" value="UniProtKB-UniRule"/>
</dbReference>
<evidence type="ECO:0000256" key="3">
    <source>
        <dbReference type="PROSITE-ProRule" id="PRU00514"/>
    </source>
</evidence>
<accession>A0A345BVA8</accession>
<dbReference type="PANTHER" id="PTHR21164">
    <property type="entry name" value="CHORISMATE MUTASE"/>
    <property type="match status" value="1"/>
</dbReference>
<dbReference type="EMBL" id="CP031092">
    <property type="protein sequence ID" value="AXF54889.1"/>
    <property type="molecule type" value="Genomic_DNA"/>
</dbReference>
<gene>
    <name evidence="4" type="primary">aroH</name>
    <name evidence="4" type="ORF">DT065_01885</name>
</gene>
<dbReference type="Gene3D" id="3.30.1330.40">
    <property type="entry name" value="RutC-like"/>
    <property type="match status" value="1"/>
</dbReference>
<dbReference type="RefSeq" id="WP_114370372.1">
    <property type="nucleotide sequence ID" value="NZ_CP031092.1"/>
</dbReference>
<feature type="binding site" evidence="2">
    <location>
        <position position="89"/>
    </location>
    <ligand>
        <name>prephenate</name>
        <dbReference type="ChEBI" id="CHEBI:29934"/>
    </ligand>
</feature>
<reference evidence="4 5" key="1">
    <citation type="journal article" date="2018" name="J. Microbiol.">
        <title>Salicibibacter kimchii gen. nov., sp. nov., a moderately halophilic and alkalitolerant bacterium in the family Bacillaceae, isolated from kimchi.</title>
        <authorList>
            <person name="Jang J.Y."/>
            <person name="Oh Y.J."/>
            <person name="Lim S.K."/>
            <person name="Park H.K."/>
            <person name="Lee C."/>
            <person name="Kim J.Y."/>
            <person name="Lee M.A."/>
            <person name="Choi H.J."/>
        </authorList>
    </citation>
    <scope>NUCLEOTIDE SEQUENCE [LARGE SCALE GENOMIC DNA]</scope>
    <source>
        <strain evidence="4 5">NKC1-1</strain>
    </source>
</reference>
<evidence type="ECO:0000313" key="4">
    <source>
        <dbReference type="EMBL" id="AXF54889.1"/>
    </source>
</evidence>
<protein>
    <recommendedName>
        <fullName evidence="1 3">chorismate mutase</fullName>
        <ecNumber evidence="1 3">5.4.99.5</ecNumber>
    </recommendedName>
</protein>
<feature type="binding site" evidence="2">
    <location>
        <position position="5"/>
    </location>
    <ligand>
        <name>prephenate</name>
        <dbReference type="ChEBI" id="CHEBI:29934"/>
    </ligand>
</feature>